<accession>A0ABW5E9Z7</accession>
<dbReference type="PANTHER" id="PTHR11085:SF10">
    <property type="entry name" value="NAD-DEPENDENT PROTEIN DEACYLASE SIRTUIN-5, MITOCHONDRIAL-RELATED"/>
    <property type="match status" value="1"/>
</dbReference>
<dbReference type="Gene3D" id="3.30.1600.10">
    <property type="entry name" value="SIR2/SIRT2 'Small Domain"/>
    <property type="match status" value="1"/>
</dbReference>
<dbReference type="InterPro" id="IPR003000">
    <property type="entry name" value="Sirtuin"/>
</dbReference>
<evidence type="ECO:0000256" key="6">
    <source>
        <dbReference type="PROSITE-ProRule" id="PRU00236"/>
    </source>
</evidence>
<evidence type="ECO:0000256" key="1">
    <source>
        <dbReference type="ARBA" id="ARBA00022679"/>
    </source>
</evidence>
<feature type="binding site" evidence="6">
    <location>
        <position position="152"/>
    </location>
    <ligand>
        <name>Zn(2+)</name>
        <dbReference type="ChEBI" id="CHEBI:29105"/>
    </ligand>
</feature>
<dbReference type="PANTHER" id="PTHR11085">
    <property type="entry name" value="NAD-DEPENDENT PROTEIN DEACYLASE SIRTUIN-5, MITOCHONDRIAL-RELATED"/>
    <property type="match status" value="1"/>
</dbReference>
<evidence type="ECO:0000313" key="9">
    <source>
        <dbReference type="Proteomes" id="UP001597425"/>
    </source>
</evidence>
<evidence type="ECO:0000256" key="3">
    <source>
        <dbReference type="ARBA" id="ARBA00022833"/>
    </source>
</evidence>
<organism evidence="8 9">
    <name type="scientific">Microbulbifer halophilus</name>
    <dbReference type="NCBI Taxonomy" id="453963"/>
    <lineage>
        <taxon>Bacteria</taxon>
        <taxon>Pseudomonadati</taxon>
        <taxon>Pseudomonadota</taxon>
        <taxon>Gammaproteobacteria</taxon>
        <taxon>Cellvibrionales</taxon>
        <taxon>Microbulbiferaceae</taxon>
        <taxon>Microbulbifer</taxon>
    </lineage>
</organism>
<evidence type="ECO:0000259" key="7">
    <source>
        <dbReference type="PROSITE" id="PS50305"/>
    </source>
</evidence>
<dbReference type="InterPro" id="IPR029035">
    <property type="entry name" value="DHS-like_NAD/FAD-binding_dom"/>
</dbReference>
<feature type="active site" description="Proton acceptor" evidence="5 6">
    <location>
        <position position="137"/>
    </location>
</feature>
<proteinExistence type="inferred from homology"/>
<dbReference type="NCBIfam" id="NF003738">
    <property type="entry name" value="PRK05333.1"/>
    <property type="match status" value="1"/>
</dbReference>
<keyword evidence="3 5" id="KW-0862">Zinc</keyword>
<feature type="binding site" evidence="5 6">
    <location>
        <position position="195"/>
    </location>
    <ligand>
        <name>Zn(2+)</name>
        <dbReference type="ChEBI" id="CHEBI:29105"/>
    </ligand>
</feature>
<comment type="cofactor">
    <cofactor evidence="5">
        <name>Zn(2+)</name>
        <dbReference type="ChEBI" id="CHEBI:29105"/>
    </cofactor>
    <text evidence="5">Binds 1 zinc ion per subunit.</text>
</comment>
<feature type="domain" description="Deacetylase sirtuin-type" evidence="7">
    <location>
        <begin position="16"/>
        <end position="290"/>
    </location>
</feature>
<feature type="binding site" evidence="5 6">
    <location>
        <position position="145"/>
    </location>
    <ligand>
        <name>Zn(2+)</name>
        <dbReference type="ChEBI" id="CHEBI:29105"/>
    </ligand>
</feature>
<sequence>MIPSPQTAPPPPRDYPDTSGEAAAQLADFIHRHPRLTVLTGAGVSTDSGIPDYRDREGAWKRKQPVQHRDFMESLATRQRYWGRSLVGWPVMQQSRPNPAHRLLAELERRQHTELLVTQNVDRLHQHAGSRRVLDLHGRADEVICMACAYRCQRQAVHDRCYALNPEFRQHRATTAPDGDADLEVDFSGFRIADCPQCSGILKPDVVFFGDNVPKTRVQHALDALQGSDALLVVGSSLMVYSGFRFCRYARQWNKPMAALNLGRTRADDLLDLKLNTRIGETLEATLPLL</sequence>
<comment type="subcellular location">
    <subcellularLocation>
        <location evidence="5">Cytoplasm</location>
    </subcellularLocation>
</comment>
<feature type="binding site" evidence="5">
    <location>
        <begin position="235"/>
        <end position="237"/>
    </location>
    <ligand>
        <name>NAD(+)</name>
        <dbReference type="ChEBI" id="CHEBI:57540"/>
    </ligand>
</feature>
<dbReference type="PROSITE" id="PS50305">
    <property type="entry name" value="SIRTUIN"/>
    <property type="match status" value="1"/>
</dbReference>
<protein>
    <recommendedName>
        <fullName evidence="5">NAD-dependent protein deacetylase</fullName>
        <ecNumber evidence="5">2.3.1.286</ecNumber>
    </recommendedName>
    <alternativeName>
        <fullName evidence="5">Regulatory protein SIR2 homolog</fullName>
    </alternativeName>
</protein>
<dbReference type="InterPro" id="IPR026590">
    <property type="entry name" value="Ssirtuin_cat_dom"/>
</dbReference>
<keyword evidence="2 5" id="KW-0479">Metal-binding</keyword>
<keyword evidence="1 5" id="KW-0808">Transferase</keyword>
<keyword evidence="5" id="KW-0963">Cytoplasm</keyword>
<comment type="catalytic activity">
    <reaction evidence="5">
        <text>N(6)-acetyl-L-lysyl-[protein] + NAD(+) + H2O = 2''-O-acetyl-ADP-D-ribose + nicotinamide + L-lysyl-[protein]</text>
        <dbReference type="Rhea" id="RHEA:43636"/>
        <dbReference type="Rhea" id="RHEA-COMP:9752"/>
        <dbReference type="Rhea" id="RHEA-COMP:10731"/>
        <dbReference type="ChEBI" id="CHEBI:15377"/>
        <dbReference type="ChEBI" id="CHEBI:17154"/>
        <dbReference type="ChEBI" id="CHEBI:29969"/>
        <dbReference type="ChEBI" id="CHEBI:57540"/>
        <dbReference type="ChEBI" id="CHEBI:61930"/>
        <dbReference type="ChEBI" id="CHEBI:83767"/>
        <dbReference type="EC" id="2.3.1.286"/>
    </reaction>
</comment>
<dbReference type="EC" id="2.3.1.286" evidence="5"/>
<dbReference type="InterPro" id="IPR026587">
    <property type="entry name" value="Sirtuin_class_II"/>
</dbReference>
<comment type="caution">
    <text evidence="5">Lacks conserved residue(s) required for the propagation of feature annotation.</text>
</comment>
<dbReference type="Pfam" id="PF02146">
    <property type="entry name" value="SIR2"/>
    <property type="match status" value="1"/>
</dbReference>
<feature type="binding site" evidence="5">
    <location>
        <begin position="119"/>
        <end position="122"/>
    </location>
    <ligand>
        <name>NAD(+)</name>
        <dbReference type="ChEBI" id="CHEBI:57540"/>
    </ligand>
</feature>
<name>A0ABW5E9Z7_9GAMM</name>
<dbReference type="Proteomes" id="UP001597425">
    <property type="component" value="Unassembled WGS sequence"/>
</dbReference>
<dbReference type="EMBL" id="JBHUJD010000007">
    <property type="protein sequence ID" value="MFD2310247.1"/>
    <property type="molecule type" value="Genomic_DNA"/>
</dbReference>
<comment type="caution">
    <text evidence="8">The sequence shown here is derived from an EMBL/GenBank/DDBJ whole genome shotgun (WGS) entry which is preliminary data.</text>
</comment>
<gene>
    <name evidence="5" type="primary">cobB</name>
    <name evidence="8" type="ORF">ACFSKX_07420</name>
</gene>
<comment type="similarity">
    <text evidence="5">Belongs to the sirtuin family. Class II subfamily.</text>
</comment>
<dbReference type="RefSeq" id="WP_265720087.1">
    <property type="nucleotide sequence ID" value="NZ_JAPIVK010000001.1"/>
</dbReference>
<feature type="binding site" evidence="5">
    <location>
        <begin position="261"/>
        <end position="263"/>
    </location>
    <ligand>
        <name>NAD(+)</name>
        <dbReference type="ChEBI" id="CHEBI:57540"/>
    </ligand>
</feature>
<dbReference type="InterPro" id="IPR026591">
    <property type="entry name" value="Sirtuin_cat_small_dom_sf"/>
</dbReference>
<dbReference type="Gene3D" id="3.40.50.1220">
    <property type="entry name" value="TPP-binding domain"/>
    <property type="match status" value="1"/>
</dbReference>
<evidence type="ECO:0000313" key="8">
    <source>
        <dbReference type="EMBL" id="MFD2310247.1"/>
    </source>
</evidence>
<feature type="binding site" evidence="5 6">
    <location>
        <position position="198"/>
    </location>
    <ligand>
        <name>Zn(2+)</name>
        <dbReference type="ChEBI" id="CHEBI:29105"/>
    </ligand>
</feature>
<dbReference type="InterPro" id="IPR050134">
    <property type="entry name" value="NAD-dep_sirtuin_deacylases"/>
</dbReference>
<keyword evidence="9" id="KW-1185">Reference proteome</keyword>
<dbReference type="HAMAP" id="MF_01967">
    <property type="entry name" value="Sirtuin_ClassII"/>
    <property type="match status" value="1"/>
</dbReference>
<dbReference type="SUPFAM" id="SSF52467">
    <property type="entry name" value="DHS-like NAD/FAD-binding domain"/>
    <property type="match status" value="1"/>
</dbReference>
<feature type="binding site" evidence="5">
    <location>
        <position position="279"/>
    </location>
    <ligand>
        <name>NAD(+)</name>
        <dbReference type="ChEBI" id="CHEBI:57540"/>
    </ligand>
</feature>
<reference evidence="9" key="1">
    <citation type="journal article" date="2019" name="Int. J. Syst. Evol. Microbiol.">
        <title>The Global Catalogue of Microorganisms (GCM) 10K type strain sequencing project: providing services to taxonomists for standard genome sequencing and annotation.</title>
        <authorList>
            <consortium name="The Broad Institute Genomics Platform"/>
            <consortium name="The Broad Institute Genome Sequencing Center for Infectious Disease"/>
            <person name="Wu L."/>
            <person name="Ma J."/>
        </authorList>
    </citation>
    <scope>NUCLEOTIDE SEQUENCE [LARGE SCALE GENOMIC DNA]</scope>
    <source>
        <strain evidence="9">KCTC 12848</strain>
    </source>
</reference>
<evidence type="ECO:0000256" key="5">
    <source>
        <dbReference type="HAMAP-Rule" id="MF_01967"/>
    </source>
</evidence>
<keyword evidence="4 5" id="KW-0520">NAD</keyword>
<comment type="function">
    <text evidence="5">NAD-dependent protein deacetylase which modulates the activities of several enzymes which are inactive in their acetylated form.</text>
</comment>
<feature type="binding site" evidence="5">
    <location>
        <position position="148"/>
    </location>
    <ligand>
        <name>Zn(2+)</name>
        <dbReference type="ChEBI" id="CHEBI:29105"/>
    </ligand>
</feature>
<evidence type="ECO:0000256" key="4">
    <source>
        <dbReference type="ARBA" id="ARBA00023027"/>
    </source>
</evidence>
<evidence type="ECO:0000256" key="2">
    <source>
        <dbReference type="ARBA" id="ARBA00022723"/>
    </source>
</evidence>